<accession>A0A150LAY2</accession>
<proteinExistence type="predicted"/>
<sequence length="64" mass="7078">MAAAFRPVREIRPFQLCSFCGKRRGICGEGPFFRQTAGGTGRTPKEGTGMEKRSFLTGRAVRKI</sequence>
<reference evidence="1 2" key="1">
    <citation type="submission" date="2016-01" db="EMBL/GenBank/DDBJ databases">
        <title>Draft Genome Sequences of Seven Thermophilic Sporeformers Isolated from Foods.</title>
        <authorList>
            <person name="Berendsen E.M."/>
            <person name="Wells-Bennik M.H."/>
            <person name="Krawcyk A.O."/>
            <person name="De Jong A."/>
            <person name="Holsappel S."/>
            <person name="Eijlander R.T."/>
            <person name="Kuipers O.P."/>
        </authorList>
    </citation>
    <scope>NUCLEOTIDE SEQUENCE [LARGE SCALE GENOMIC DNA]</scope>
    <source>
        <strain evidence="1 2">B4135</strain>
    </source>
</reference>
<dbReference type="STRING" id="301148.B4135_3811"/>
<evidence type="ECO:0000313" key="2">
    <source>
        <dbReference type="Proteomes" id="UP000075683"/>
    </source>
</evidence>
<organism evidence="1 2">
    <name type="scientific">Caldibacillus debilis</name>
    <dbReference type="NCBI Taxonomy" id="301148"/>
    <lineage>
        <taxon>Bacteria</taxon>
        <taxon>Bacillati</taxon>
        <taxon>Bacillota</taxon>
        <taxon>Bacilli</taxon>
        <taxon>Bacillales</taxon>
        <taxon>Bacillaceae</taxon>
        <taxon>Caldibacillus</taxon>
    </lineage>
</organism>
<dbReference type="AlphaFoldDB" id="A0A150LAY2"/>
<evidence type="ECO:0000313" key="1">
    <source>
        <dbReference type="EMBL" id="KYD09487.1"/>
    </source>
</evidence>
<gene>
    <name evidence="1" type="ORF">B4135_3811</name>
</gene>
<protein>
    <submittedName>
        <fullName evidence="1">Uncharacterized protein</fullName>
    </submittedName>
</protein>
<dbReference type="EMBL" id="LQYT01000130">
    <property type="protein sequence ID" value="KYD09487.1"/>
    <property type="molecule type" value="Genomic_DNA"/>
</dbReference>
<name>A0A150LAY2_9BACI</name>
<comment type="caution">
    <text evidence="1">The sequence shown here is derived from an EMBL/GenBank/DDBJ whole genome shotgun (WGS) entry which is preliminary data.</text>
</comment>
<dbReference type="Proteomes" id="UP000075683">
    <property type="component" value="Unassembled WGS sequence"/>
</dbReference>